<dbReference type="InterPro" id="IPR000504">
    <property type="entry name" value="RRM_dom"/>
</dbReference>
<dbReference type="InterPro" id="IPR012677">
    <property type="entry name" value="Nucleotide-bd_a/b_plait_sf"/>
</dbReference>
<evidence type="ECO:0000256" key="3">
    <source>
        <dbReference type="SAM" id="MobiDB-lite"/>
    </source>
</evidence>
<gene>
    <name evidence="5" type="primary">RBM42</name>
    <name evidence="5" type="ORF">SO694_00010347</name>
</gene>
<keyword evidence="6" id="KW-1185">Reference proteome</keyword>
<dbReference type="CDD" id="cd12383">
    <property type="entry name" value="RRM_RBM42"/>
    <property type="match status" value="1"/>
</dbReference>
<proteinExistence type="predicted"/>
<reference evidence="5 6" key="1">
    <citation type="submission" date="2024-03" db="EMBL/GenBank/DDBJ databases">
        <title>Aureococcus anophagefferens CCMP1851 and Kratosvirus quantuckense: Draft genome of a second virus-susceptible host strain in the model system.</title>
        <authorList>
            <person name="Chase E."/>
            <person name="Truchon A.R."/>
            <person name="Schepens W."/>
            <person name="Wilhelm S.W."/>
        </authorList>
    </citation>
    <scope>NUCLEOTIDE SEQUENCE [LARGE SCALE GENOMIC DNA]</scope>
    <source>
        <strain evidence="5 6">CCMP1851</strain>
    </source>
</reference>
<dbReference type="PANTHER" id="PTHR47640:SF11">
    <property type="entry name" value="RNA-BINDING PROTEIN 42"/>
    <property type="match status" value="1"/>
</dbReference>
<feature type="domain" description="RRM" evidence="4">
    <location>
        <begin position="90"/>
        <end position="168"/>
    </location>
</feature>
<dbReference type="SMART" id="SM00360">
    <property type="entry name" value="RRM"/>
    <property type="match status" value="1"/>
</dbReference>
<dbReference type="InterPro" id="IPR035979">
    <property type="entry name" value="RBD_domain_sf"/>
</dbReference>
<protein>
    <submittedName>
        <fullName evidence="5">RNA binding protein</fullName>
    </submittedName>
</protein>
<comment type="caution">
    <text evidence="5">The sequence shown here is derived from an EMBL/GenBank/DDBJ whole genome shotgun (WGS) entry which is preliminary data.</text>
</comment>
<keyword evidence="1 2" id="KW-0694">RNA-binding</keyword>
<evidence type="ECO:0000313" key="6">
    <source>
        <dbReference type="Proteomes" id="UP001363151"/>
    </source>
</evidence>
<organism evidence="5 6">
    <name type="scientific">Aureococcus anophagefferens</name>
    <name type="common">Harmful bloom alga</name>
    <dbReference type="NCBI Taxonomy" id="44056"/>
    <lineage>
        <taxon>Eukaryota</taxon>
        <taxon>Sar</taxon>
        <taxon>Stramenopiles</taxon>
        <taxon>Ochrophyta</taxon>
        <taxon>Pelagophyceae</taxon>
        <taxon>Pelagomonadales</taxon>
        <taxon>Pelagomonadaceae</taxon>
        <taxon>Aureococcus</taxon>
    </lineage>
</organism>
<dbReference type="PROSITE" id="PS50102">
    <property type="entry name" value="RRM"/>
    <property type="match status" value="1"/>
</dbReference>
<dbReference type="InterPro" id="IPR050825">
    <property type="entry name" value="RBM42_RBP45_47-like"/>
</dbReference>
<dbReference type="SUPFAM" id="SSF54928">
    <property type="entry name" value="RNA-binding domain, RBD"/>
    <property type="match status" value="1"/>
</dbReference>
<feature type="region of interest" description="Disordered" evidence="3">
    <location>
        <begin position="174"/>
        <end position="194"/>
    </location>
</feature>
<name>A0ABR1GF81_AURAN</name>
<evidence type="ECO:0000259" key="4">
    <source>
        <dbReference type="PROSITE" id="PS50102"/>
    </source>
</evidence>
<dbReference type="InterPro" id="IPR034215">
    <property type="entry name" value="RBM42_RRM"/>
</dbReference>
<dbReference type="EMBL" id="JBBJCI010000023">
    <property type="protein sequence ID" value="KAK7254654.1"/>
    <property type="molecule type" value="Genomic_DNA"/>
</dbReference>
<sequence>MADSHQYMTSGAKRQKVDEYAGYAAQAQYGADKAHQKQASAYEFSQHKMNTAVAQSSGRARAPASKIAIRHAAGKTWRDDTLEQWPEGDFRLFVGNIGNEVTDELLSHSFGRYPSLSRAKVIRNKHTNKSKGFAFISFMDPFDCAKALREMTGKYIGNRPCKLMKSTWNERTLSEVRKRDKKKRKAQQSWGISS</sequence>
<evidence type="ECO:0000256" key="2">
    <source>
        <dbReference type="PROSITE-ProRule" id="PRU00176"/>
    </source>
</evidence>
<evidence type="ECO:0000256" key="1">
    <source>
        <dbReference type="ARBA" id="ARBA00022884"/>
    </source>
</evidence>
<dbReference type="Pfam" id="PF00076">
    <property type="entry name" value="RRM_1"/>
    <property type="match status" value="1"/>
</dbReference>
<accession>A0ABR1GF81</accession>
<dbReference type="Proteomes" id="UP001363151">
    <property type="component" value="Unassembled WGS sequence"/>
</dbReference>
<evidence type="ECO:0000313" key="5">
    <source>
        <dbReference type="EMBL" id="KAK7254654.1"/>
    </source>
</evidence>
<dbReference type="PANTHER" id="PTHR47640">
    <property type="entry name" value="TRNA SELENOCYSTEINE 1-ASSOCIATED PROTEIN 1-RELATED-RELATED"/>
    <property type="match status" value="1"/>
</dbReference>
<dbReference type="Gene3D" id="3.30.70.330">
    <property type="match status" value="1"/>
</dbReference>